<dbReference type="InterPro" id="IPR028098">
    <property type="entry name" value="Glyco_trans_4-like_N"/>
</dbReference>
<dbReference type="PANTHER" id="PTHR45947:SF3">
    <property type="entry name" value="SULFOQUINOVOSYL TRANSFERASE SQD2"/>
    <property type="match status" value="1"/>
</dbReference>
<name>D2MQL3_9FIRM</name>
<dbReference type="InterPro" id="IPR001296">
    <property type="entry name" value="Glyco_trans_1"/>
</dbReference>
<evidence type="ECO:0000259" key="1">
    <source>
        <dbReference type="Pfam" id="PF00534"/>
    </source>
</evidence>
<feature type="domain" description="Glycosyltransferase subfamily 4-like N-terminal" evidence="2">
    <location>
        <begin position="44"/>
        <end position="141"/>
    </location>
</feature>
<evidence type="ECO:0000313" key="3">
    <source>
        <dbReference type="EMBL" id="EFC05282.1"/>
    </source>
</evidence>
<proteinExistence type="predicted"/>
<gene>
    <name evidence="3" type="ORF">HMPREF9013_0566</name>
</gene>
<dbReference type="STRING" id="679192.HMPREF9013_0566"/>
<dbReference type="OrthoDB" id="9802525at2"/>
<protein>
    <submittedName>
        <fullName evidence="3">Glycosyltransferase, group 1 family protein</fullName>
        <ecNumber evidence="3">2.4.-.-</ecNumber>
    </submittedName>
</protein>
<organism evidence="3 4">
    <name type="scientific">Bulleidia extructa W1219</name>
    <dbReference type="NCBI Taxonomy" id="679192"/>
    <lineage>
        <taxon>Bacteria</taxon>
        <taxon>Bacillati</taxon>
        <taxon>Bacillota</taxon>
        <taxon>Erysipelotrichia</taxon>
        <taxon>Erysipelotrichales</taxon>
        <taxon>Erysipelotrichaceae</taxon>
        <taxon>Bulleidia</taxon>
    </lineage>
</organism>
<dbReference type="GO" id="GO:0016757">
    <property type="term" value="F:glycosyltransferase activity"/>
    <property type="evidence" value="ECO:0007669"/>
    <property type="project" value="UniProtKB-KW"/>
</dbReference>
<dbReference type="SUPFAM" id="SSF53756">
    <property type="entry name" value="UDP-Glycosyltransferase/glycogen phosphorylase"/>
    <property type="match status" value="1"/>
</dbReference>
<dbReference type="EMBL" id="ADFR01000016">
    <property type="protein sequence ID" value="EFC05282.1"/>
    <property type="molecule type" value="Genomic_DNA"/>
</dbReference>
<dbReference type="PANTHER" id="PTHR45947">
    <property type="entry name" value="SULFOQUINOVOSYL TRANSFERASE SQD2"/>
    <property type="match status" value="1"/>
</dbReference>
<sequence>MKVLLYFEGQDALAKSGIGRALQHQMKALSSQGVEYTTDPWADDYDILHINTWGMNSDAIIHHAKKRGKKVIYHAHSTMEDFRNSFTFSNMIAPFVKIRLVDLYKQADAIITPTPYSKSLLEGYGLTQKIYAISNGIDLNRYAYDKQKIQLYRDYFYIQPNQKVVMGVGLLFKRKGILDFIEVAKRLPEYTFIWFGDISKLIIPPEITLAIQEAPKNCLFPGYVKGALIEGAYHDADCFFFPSYEETEGIVVLEALASKQSVLLRDIGCYHPWLKDGQNAYLAKDNGEFIEKLQGIVEHQLPDLSEQGYLVAKERQIEKIGEQLKEVYESVWKQ</sequence>
<comment type="caution">
    <text evidence="3">The sequence shown here is derived from an EMBL/GenBank/DDBJ whole genome shotgun (WGS) entry which is preliminary data.</text>
</comment>
<dbReference type="eggNOG" id="COG0438">
    <property type="taxonomic scope" value="Bacteria"/>
</dbReference>
<dbReference type="Pfam" id="PF13439">
    <property type="entry name" value="Glyco_transf_4"/>
    <property type="match status" value="1"/>
</dbReference>
<feature type="domain" description="Glycosyl transferase family 1" evidence="1">
    <location>
        <begin position="158"/>
        <end position="299"/>
    </location>
</feature>
<keyword evidence="3" id="KW-0328">Glycosyltransferase</keyword>
<dbReference type="InterPro" id="IPR050194">
    <property type="entry name" value="Glycosyltransferase_grp1"/>
</dbReference>
<dbReference type="CDD" id="cd03801">
    <property type="entry name" value="GT4_PimA-like"/>
    <property type="match status" value="1"/>
</dbReference>
<keyword evidence="4" id="KW-1185">Reference proteome</keyword>
<evidence type="ECO:0000313" key="4">
    <source>
        <dbReference type="Proteomes" id="UP000005017"/>
    </source>
</evidence>
<keyword evidence="3" id="KW-0808">Transferase</keyword>
<reference evidence="4" key="1">
    <citation type="submission" date="2009-12" db="EMBL/GenBank/DDBJ databases">
        <title>Sequence of Clostridiales genomosp. BVAB3 str. UPII9-5.</title>
        <authorList>
            <person name="Madupu R."/>
            <person name="Durkin A.S."/>
            <person name="Torralba M."/>
            <person name="Methe B."/>
            <person name="Sutton G.G."/>
            <person name="Strausberg R.L."/>
            <person name="Nelson K.E."/>
        </authorList>
    </citation>
    <scope>NUCLEOTIDE SEQUENCE [LARGE SCALE GENOMIC DNA]</scope>
    <source>
        <strain evidence="4">W1219</strain>
    </source>
</reference>
<dbReference type="AlphaFoldDB" id="D2MQL3"/>
<dbReference type="RefSeq" id="WP_006627676.1">
    <property type="nucleotide sequence ID" value="NZ_ADFR01000016.1"/>
</dbReference>
<accession>D2MQL3</accession>
<dbReference type="Proteomes" id="UP000005017">
    <property type="component" value="Unassembled WGS sequence"/>
</dbReference>
<evidence type="ECO:0000259" key="2">
    <source>
        <dbReference type="Pfam" id="PF13439"/>
    </source>
</evidence>
<dbReference type="EC" id="2.4.-.-" evidence="3"/>
<dbReference type="Pfam" id="PF00534">
    <property type="entry name" value="Glycos_transf_1"/>
    <property type="match status" value="1"/>
</dbReference>
<dbReference type="Gene3D" id="3.40.50.2000">
    <property type="entry name" value="Glycogen Phosphorylase B"/>
    <property type="match status" value="2"/>
</dbReference>